<evidence type="ECO:0000313" key="6">
    <source>
        <dbReference type="Proteomes" id="UP001595833"/>
    </source>
</evidence>
<dbReference type="Gene3D" id="1.10.1200.10">
    <property type="entry name" value="ACP-like"/>
    <property type="match status" value="1"/>
</dbReference>
<dbReference type="Proteomes" id="UP001595833">
    <property type="component" value="Unassembled WGS sequence"/>
</dbReference>
<dbReference type="InterPro" id="IPR014043">
    <property type="entry name" value="Acyl_transferase_dom"/>
</dbReference>
<dbReference type="Pfam" id="PF00698">
    <property type="entry name" value="Acyl_transf_1"/>
    <property type="match status" value="1"/>
</dbReference>
<dbReference type="PANTHER" id="PTHR43775:SF37">
    <property type="entry name" value="SI:DKEY-61P9.11"/>
    <property type="match status" value="1"/>
</dbReference>
<proteinExistence type="predicted"/>
<reference evidence="6" key="1">
    <citation type="journal article" date="2019" name="Int. J. Syst. Evol. Microbiol.">
        <title>The Global Catalogue of Microorganisms (GCM) 10K type strain sequencing project: providing services to taxonomists for standard genome sequencing and annotation.</title>
        <authorList>
            <consortium name="The Broad Institute Genomics Platform"/>
            <consortium name="The Broad Institute Genome Sequencing Center for Infectious Disease"/>
            <person name="Wu L."/>
            <person name="Ma J."/>
        </authorList>
    </citation>
    <scope>NUCLEOTIDE SEQUENCE [LARGE SCALE GENOMIC DNA]</scope>
    <source>
        <strain evidence="6">KCTC 12848</strain>
    </source>
</reference>
<dbReference type="RefSeq" id="WP_344041061.1">
    <property type="nucleotide sequence ID" value="NZ_BAAAKE010000027.1"/>
</dbReference>
<keyword evidence="5" id="KW-0012">Acyltransferase</keyword>
<dbReference type="GO" id="GO:0016746">
    <property type="term" value="F:acyltransferase activity"/>
    <property type="evidence" value="ECO:0007669"/>
    <property type="project" value="UniProtKB-KW"/>
</dbReference>
<keyword evidence="5" id="KW-0808">Transferase</keyword>
<dbReference type="PANTHER" id="PTHR43775">
    <property type="entry name" value="FATTY ACID SYNTHASE"/>
    <property type="match status" value="1"/>
</dbReference>
<organism evidence="5 6">
    <name type="scientific">Saccharothrix xinjiangensis</name>
    <dbReference type="NCBI Taxonomy" id="204798"/>
    <lineage>
        <taxon>Bacteria</taxon>
        <taxon>Bacillati</taxon>
        <taxon>Actinomycetota</taxon>
        <taxon>Actinomycetes</taxon>
        <taxon>Pseudonocardiales</taxon>
        <taxon>Pseudonocardiaceae</taxon>
        <taxon>Saccharothrix</taxon>
    </lineage>
</organism>
<dbReference type="SUPFAM" id="SSF52151">
    <property type="entry name" value="FabD/lysophospholipase-like"/>
    <property type="match status" value="1"/>
</dbReference>
<dbReference type="SMART" id="SM00827">
    <property type="entry name" value="PKS_AT"/>
    <property type="match status" value="1"/>
</dbReference>
<dbReference type="PROSITE" id="PS50075">
    <property type="entry name" value="CARRIER"/>
    <property type="match status" value="1"/>
</dbReference>
<name>A0ABV9Y9Y1_9PSEU</name>
<comment type="caution">
    <text evidence="5">The sequence shown here is derived from an EMBL/GenBank/DDBJ whole genome shotgun (WGS) entry which is preliminary data.</text>
</comment>
<keyword evidence="2" id="KW-0597">Phosphoprotein</keyword>
<sequence>MGEIVVGVFPGQGSYSPGSFSVLLELPIARQVVDEVDAVARRALGRGLEPVLGDTPPTADELLATAPDVAQVAAFTTSVALYEVLAARGVVPSLLVGHSLGEISALVAAGALSTSRGAEVLCHRILSLRECDTSGGRMVSLSCDRDRAERVLALLPTSNAVVAVDNGPRQTTVSGTPDEMERVRTIAAAIGVAATSLRAPHPFHGPLLDRAREEFAHRIEDVRAGDFAVPVHSPILGRHYRAGERLADALSSHLVAPVDFRGAVERLHAGGARIWVEVGAGRTVTNIVRTVRPDTLGLAPLASGTSSIAEVVDFLRPPTAHAQVEHLNGAVVRLPVITSRDVPVLSAPAVEQSRPAPEPVPDRAVGRPVDATADRVAADRSGGATAGGPPDREVLAARIRSLYATVLEYPEDVFEDDAALEADLGVDSVKQTELFARIGQELGMGARPEELRVSDYPTFGGVVDFFVGSLRAGAR</sequence>
<dbReference type="InterPro" id="IPR050091">
    <property type="entry name" value="PKS_NRPS_Biosynth_Enz"/>
</dbReference>
<feature type="domain" description="Carrier" evidence="4">
    <location>
        <begin position="390"/>
        <end position="470"/>
    </location>
</feature>
<evidence type="ECO:0000259" key="4">
    <source>
        <dbReference type="PROSITE" id="PS50075"/>
    </source>
</evidence>
<dbReference type="InterPro" id="IPR016035">
    <property type="entry name" value="Acyl_Trfase/lysoPLipase"/>
</dbReference>
<dbReference type="InterPro" id="IPR036736">
    <property type="entry name" value="ACP-like_sf"/>
</dbReference>
<dbReference type="Pfam" id="PF00550">
    <property type="entry name" value="PP-binding"/>
    <property type="match status" value="1"/>
</dbReference>
<evidence type="ECO:0000313" key="5">
    <source>
        <dbReference type="EMBL" id="MFC5058422.1"/>
    </source>
</evidence>
<keyword evidence="6" id="KW-1185">Reference proteome</keyword>
<evidence type="ECO:0000256" key="2">
    <source>
        <dbReference type="ARBA" id="ARBA00022553"/>
    </source>
</evidence>
<dbReference type="Gene3D" id="3.40.366.10">
    <property type="entry name" value="Malonyl-Coenzyme A Acyl Carrier Protein, domain 2"/>
    <property type="match status" value="1"/>
</dbReference>
<dbReference type="InterPro" id="IPR009081">
    <property type="entry name" value="PP-bd_ACP"/>
</dbReference>
<dbReference type="InterPro" id="IPR016036">
    <property type="entry name" value="Malonyl_transacylase_ACP-bd"/>
</dbReference>
<evidence type="ECO:0000256" key="3">
    <source>
        <dbReference type="SAM" id="MobiDB-lite"/>
    </source>
</evidence>
<dbReference type="SUPFAM" id="SSF55048">
    <property type="entry name" value="Probable ACP-binding domain of malonyl-CoA ACP transacylase"/>
    <property type="match status" value="1"/>
</dbReference>
<gene>
    <name evidence="5" type="ORF">ACFPFM_32325</name>
</gene>
<protein>
    <submittedName>
        <fullName evidence="5">Acyltransferase domain-containing protein</fullName>
    </submittedName>
</protein>
<accession>A0ABV9Y9Y1</accession>
<feature type="region of interest" description="Disordered" evidence="3">
    <location>
        <begin position="348"/>
        <end position="369"/>
    </location>
</feature>
<dbReference type="SUPFAM" id="SSF47336">
    <property type="entry name" value="ACP-like"/>
    <property type="match status" value="1"/>
</dbReference>
<dbReference type="InterPro" id="IPR001227">
    <property type="entry name" value="Ac_transferase_dom_sf"/>
</dbReference>
<keyword evidence="1" id="KW-0596">Phosphopantetheine</keyword>
<evidence type="ECO:0000256" key="1">
    <source>
        <dbReference type="ARBA" id="ARBA00022450"/>
    </source>
</evidence>
<dbReference type="EMBL" id="JBHSJB010000032">
    <property type="protein sequence ID" value="MFC5058422.1"/>
    <property type="molecule type" value="Genomic_DNA"/>
</dbReference>